<name>A0A7G9YZI4_9EURY</name>
<gene>
    <name evidence="1" type="ORF">JNHLJEBA_00028</name>
</gene>
<organism evidence="1">
    <name type="scientific">Candidatus Methanophagaceae archaeon ANME-1 ERB6</name>
    <dbReference type="NCBI Taxonomy" id="2759912"/>
    <lineage>
        <taxon>Archaea</taxon>
        <taxon>Methanobacteriati</taxon>
        <taxon>Methanobacteriota</taxon>
        <taxon>Stenosarchaea group</taxon>
        <taxon>Methanomicrobia</taxon>
        <taxon>Candidatus Methanophagales</taxon>
        <taxon>Candidatus Methanophagaceae</taxon>
    </lineage>
</organism>
<proteinExistence type="predicted"/>
<protein>
    <submittedName>
        <fullName evidence="1">Uncharacterized protein</fullName>
    </submittedName>
</protein>
<sequence>MATLIVSAAKSKVTIDGEEVSGLQSLDYKVSRRQADVAGVGADERIGIESGLILVTGALRVQSLNKKLDEILYEPVPVSFNMVAELKKGDELVKKITFDECYLDDKSFELGAEGIGITVYTFTSTRVREE</sequence>
<accession>A0A7G9YZI4</accession>
<evidence type="ECO:0000313" key="1">
    <source>
        <dbReference type="EMBL" id="QNO53418.1"/>
    </source>
</evidence>
<reference evidence="1" key="1">
    <citation type="submission" date="2020-06" db="EMBL/GenBank/DDBJ databases">
        <title>Unique genomic features of the anaerobic methanotrophic archaea.</title>
        <authorList>
            <person name="Chadwick G.L."/>
            <person name="Skennerton C.T."/>
            <person name="Laso-Perez R."/>
            <person name="Leu A.O."/>
            <person name="Speth D.R."/>
            <person name="Yu H."/>
            <person name="Morgan-Lang C."/>
            <person name="Hatzenpichler R."/>
            <person name="Goudeau D."/>
            <person name="Malmstrom R."/>
            <person name="Brazelton W.J."/>
            <person name="Woyke T."/>
            <person name="Hallam S.J."/>
            <person name="Tyson G.W."/>
            <person name="Wegener G."/>
            <person name="Boetius A."/>
            <person name="Orphan V."/>
        </authorList>
    </citation>
    <scope>NUCLEOTIDE SEQUENCE</scope>
</reference>
<dbReference type="EMBL" id="MT631541">
    <property type="protein sequence ID" value="QNO53418.1"/>
    <property type="molecule type" value="Genomic_DNA"/>
</dbReference>
<dbReference type="AlphaFoldDB" id="A0A7G9YZI4"/>